<protein>
    <submittedName>
        <fullName evidence="1">Uncharacterized protein</fullName>
    </submittedName>
</protein>
<accession>A0A1F8GNL9</accession>
<evidence type="ECO:0000313" key="2">
    <source>
        <dbReference type="Proteomes" id="UP000178256"/>
    </source>
</evidence>
<evidence type="ECO:0000313" key="1">
    <source>
        <dbReference type="EMBL" id="OGN26941.1"/>
    </source>
</evidence>
<gene>
    <name evidence="1" type="ORF">A2925_01580</name>
</gene>
<proteinExistence type="predicted"/>
<comment type="caution">
    <text evidence="1">The sequence shown here is derived from an EMBL/GenBank/DDBJ whole genome shotgun (WGS) entry which is preliminary data.</text>
</comment>
<dbReference type="EMBL" id="MGKL01000001">
    <property type="protein sequence ID" value="OGN26941.1"/>
    <property type="molecule type" value="Genomic_DNA"/>
</dbReference>
<organism evidence="1 2">
    <name type="scientific">Candidatus Yanofskybacteria bacterium RIFCSPLOWO2_01_FULL_44_22</name>
    <dbReference type="NCBI Taxonomy" id="1802697"/>
    <lineage>
        <taxon>Bacteria</taxon>
        <taxon>Candidatus Yanofskyibacteriota</taxon>
    </lineage>
</organism>
<sequence>MSVPKTELANEPRGAWKNLLDSGIFGGNTFVSRLRRDPISASKCDLDFWRPSLTRLASQTQLLAKPSLTRRSHASFATLSLKLQSASMASAD</sequence>
<dbReference type="AlphaFoldDB" id="A0A1F8GNL9"/>
<reference evidence="1 2" key="1">
    <citation type="journal article" date="2016" name="Nat. Commun.">
        <title>Thousands of microbial genomes shed light on interconnected biogeochemical processes in an aquifer system.</title>
        <authorList>
            <person name="Anantharaman K."/>
            <person name="Brown C.T."/>
            <person name="Hug L.A."/>
            <person name="Sharon I."/>
            <person name="Castelle C.J."/>
            <person name="Probst A.J."/>
            <person name="Thomas B.C."/>
            <person name="Singh A."/>
            <person name="Wilkins M.J."/>
            <person name="Karaoz U."/>
            <person name="Brodie E.L."/>
            <person name="Williams K.H."/>
            <person name="Hubbard S.S."/>
            <person name="Banfield J.F."/>
        </authorList>
    </citation>
    <scope>NUCLEOTIDE SEQUENCE [LARGE SCALE GENOMIC DNA]</scope>
</reference>
<dbReference type="Proteomes" id="UP000178256">
    <property type="component" value="Unassembled WGS sequence"/>
</dbReference>
<name>A0A1F8GNL9_9BACT</name>